<sequence length="356" mass="39724">MKKLTIITLLVISVMVFATTPEMDFFGFIKLDMSFDSAQNTNGNQTYYVDNNAAGDIEEFNMTANQTRLGFNTKQELNNGVLIKGYYATDFYGGGAQIKANPRMRKAYVKVIDNKKTFIFGQHGDIFATMSPYGIDGSANLYVNVGYRRPMVAFQNETNGGVFTFALARPWSADANSETWNPEVNSPDFQFNYKLNSGISIGGYFGNRYEDIAGVRGVKVDSNAFVLDYHKKSSDKEMKCEVFTGEAMSGYYGGIGYDVKGSNAVECTGGWFNYIKTLDNSSKISFAIGTQENDDQYLAAGDRMKNEFASIIHCSKINEVISFDKGIAYHNTEYKTATSSVDYDDMRIMLSLKYAF</sequence>
<evidence type="ECO:0000313" key="2">
    <source>
        <dbReference type="Proteomes" id="UP000234857"/>
    </source>
</evidence>
<evidence type="ECO:0008006" key="3">
    <source>
        <dbReference type="Google" id="ProtNLM"/>
    </source>
</evidence>
<proteinExistence type="predicted"/>
<comment type="caution">
    <text evidence="1">The sequence shown here is derived from an EMBL/GenBank/DDBJ whole genome shotgun (WGS) entry which is preliminary data.</text>
</comment>
<reference evidence="1 2" key="1">
    <citation type="submission" date="2017-11" db="EMBL/GenBank/DDBJ databases">
        <title>Genome-resolved metagenomics identifies genetic mobility, metabolic interactions, and unexpected diversity in perchlorate-reducing communities.</title>
        <authorList>
            <person name="Barnum T.P."/>
            <person name="Figueroa I.A."/>
            <person name="Carlstrom C.I."/>
            <person name="Lucas L.N."/>
            <person name="Engelbrektson A.L."/>
            <person name="Coates J.D."/>
        </authorList>
    </citation>
    <scope>NUCLEOTIDE SEQUENCE [LARGE SCALE GENOMIC DNA]</scope>
    <source>
        <strain evidence="1">BM706</strain>
    </source>
</reference>
<dbReference type="AlphaFoldDB" id="A0A2N5ZDK8"/>
<evidence type="ECO:0000313" key="1">
    <source>
        <dbReference type="EMBL" id="PLX16704.1"/>
    </source>
</evidence>
<gene>
    <name evidence="1" type="ORF">C0601_09515</name>
</gene>
<organism evidence="1 2">
    <name type="scientific">Muiribacterium halophilum</name>
    <dbReference type="NCBI Taxonomy" id="2053465"/>
    <lineage>
        <taxon>Bacteria</taxon>
        <taxon>Candidatus Muiribacteriota</taxon>
        <taxon>Candidatus Muiribacteriia</taxon>
        <taxon>Candidatus Muiribacteriales</taxon>
        <taxon>Candidatus Muiribacteriaceae</taxon>
        <taxon>Candidatus Muiribacterium</taxon>
    </lineage>
</organism>
<accession>A0A2N5ZDK8</accession>
<name>A0A2N5ZDK8_MUIH1</name>
<dbReference type="SUPFAM" id="SSF56935">
    <property type="entry name" value="Porins"/>
    <property type="match status" value="1"/>
</dbReference>
<dbReference type="EMBL" id="PKTG01000107">
    <property type="protein sequence ID" value="PLX16704.1"/>
    <property type="molecule type" value="Genomic_DNA"/>
</dbReference>
<dbReference type="Proteomes" id="UP000234857">
    <property type="component" value="Unassembled WGS sequence"/>
</dbReference>
<protein>
    <recommendedName>
        <fullName evidence="3">Porin domain-containing protein</fullName>
    </recommendedName>
</protein>